<evidence type="ECO:0000256" key="4">
    <source>
        <dbReference type="ARBA" id="ARBA00023136"/>
    </source>
</evidence>
<dbReference type="Gene3D" id="3.40.190.10">
    <property type="entry name" value="Periplasmic binding protein-like II"/>
    <property type="match status" value="1"/>
</dbReference>
<protein>
    <submittedName>
        <fullName evidence="7">Glycine betaine/proline transport system substrate-binding protein</fullName>
    </submittedName>
</protein>
<dbReference type="SUPFAM" id="SSF53850">
    <property type="entry name" value="Periplasmic binding protein-like II"/>
    <property type="match status" value="1"/>
</dbReference>
<dbReference type="Gene3D" id="3.40.190.100">
    <property type="entry name" value="Glycine betaine-binding periplasmic protein, domain 2"/>
    <property type="match status" value="1"/>
</dbReference>
<dbReference type="Pfam" id="PF04069">
    <property type="entry name" value="OpuAC"/>
    <property type="match status" value="1"/>
</dbReference>
<reference evidence="7 8" key="1">
    <citation type="submission" date="2023-07" db="EMBL/GenBank/DDBJ databases">
        <title>Genomic Encyclopedia of Type Strains, Phase IV (KMG-IV): sequencing the most valuable type-strain genomes for metagenomic binning, comparative biology and taxonomic classification.</title>
        <authorList>
            <person name="Goeker M."/>
        </authorList>
    </citation>
    <scope>NUCLEOTIDE SEQUENCE [LARGE SCALE GENOMIC DNA]</scope>
    <source>
        <strain evidence="7 8">DSM 9768</strain>
    </source>
</reference>
<dbReference type="PANTHER" id="PTHR47737:SF1">
    <property type="entry name" value="GLYCINE BETAINE_PROLINE BETAINE TRANSPORT SYSTEM PERMEASE PROTEIN PROW"/>
    <property type="match status" value="1"/>
</dbReference>
<dbReference type="PANTHER" id="PTHR47737">
    <property type="entry name" value="GLYCINE BETAINE/PROLINE BETAINE TRANSPORT SYSTEM PERMEASE PROTEIN PROW"/>
    <property type="match status" value="1"/>
</dbReference>
<evidence type="ECO:0000256" key="5">
    <source>
        <dbReference type="SAM" id="SignalP"/>
    </source>
</evidence>
<evidence type="ECO:0000313" key="8">
    <source>
        <dbReference type="Proteomes" id="UP001230005"/>
    </source>
</evidence>
<dbReference type="EMBL" id="JAUSUG010000012">
    <property type="protein sequence ID" value="MDQ0255757.1"/>
    <property type="molecule type" value="Genomic_DNA"/>
</dbReference>
<name>A0ABT9ZX01_9BACI</name>
<comment type="caution">
    <text evidence="7">The sequence shown here is derived from an EMBL/GenBank/DDBJ whole genome shotgun (WGS) entry which is preliminary data.</text>
</comment>
<keyword evidence="4" id="KW-0472">Membrane</keyword>
<keyword evidence="3" id="KW-1003">Cell membrane</keyword>
<dbReference type="Proteomes" id="UP001230005">
    <property type="component" value="Unassembled WGS sequence"/>
</dbReference>
<feature type="signal peptide" evidence="5">
    <location>
        <begin position="1"/>
        <end position="20"/>
    </location>
</feature>
<evidence type="ECO:0000259" key="6">
    <source>
        <dbReference type="Pfam" id="PF04069"/>
    </source>
</evidence>
<gene>
    <name evidence="7" type="ORF">J2S74_003139</name>
</gene>
<keyword evidence="2" id="KW-0813">Transport</keyword>
<dbReference type="InterPro" id="IPR007210">
    <property type="entry name" value="ABC_Gly_betaine_transp_sub-bd"/>
</dbReference>
<evidence type="ECO:0000313" key="7">
    <source>
        <dbReference type="EMBL" id="MDQ0255757.1"/>
    </source>
</evidence>
<feature type="domain" description="ABC-type glycine betaine transport system substrate-binding" evidence="6">
    <location>
        <begin position="42"/>
        <end position="286"/>
    </location>
</feature>
<dbReference type="RefSeq" id="WP_307326882.1">
    <property type="nucleotide sequence ID" value="NZ_JAUSUG010000012.1"/>
</dbReference>
<keyword evidence="8" id="KW-1185">Reference proteome</keyword>
<feature type="chain" id="PRO_5047257448" evidence="5">
    <location>
        <begin position="21"/>
        <end position="299"/>
    </location>
</feature>
<sequence length="299" mass="33798">MKKRISFFFSIILLIGIVACGPPTDGGGTTDTTDGDVNRDITITMGLTNWTSTIPPTYIAKEILEDLGYTVELQPADPGMVFTGLHRGDIDVFMDAWLPDMHANFMERYGENIDDVAVSYTEGEMGWVIPDYVDESIQTVSDIRGNEHLFDNQIFGIEEGAGMTDSGRAMIEAYDLDLTYVASSEPGMLTEARRHISNEEPVLFLGWRPHPMFADWDLRVLEEDEEEFHPTSQVHILTTSGLDERAPEVYNFFSNWSIPINDVEEMIVKYDEGMSEEELAREWIEENQDRVQEMLGGTS</sequence>
<dbReference type="CDD" id="cd13639">
    <property type="entry name" value="PBP2_OpuAC_like"/>
    <property type="match status" value="1"/>
</dbReference>
<evidence type="ECO:0000256" key="1">
    <source>
        <dbReference type="ARBA" id="ARBA00004236"/>
    </source>
</evidence>
<evidence type="ECO:0000256" key="3">
    <source>
        <dbReference type="ARBA" id="ARBA00022475"/>
    </source>
</evidence>
<organism evidence="7 8">
    <name type="scientific">Evansella vedderi</name>
    <dbReference type="NCBI Taxonomy" id="38282"/>
    <lineage>
        <taxon>Bacteria</taxon>
        <taxon>Bacillati</taxon>
        <taxon>Bacillota</taxon>
        <taxon>Bacilli</taxon>
        <taxon>Bacillales</taxon>
        <taxon>Bacillaceae</taxon>
        <taxon>Evansella</taxon>
    </lineage>
</organism>
<proteinExistence type="predicted"/>
<comment type="subcellular location">
    <subcellularLocation>
        <location evidence="1">Cell membrane</location>
    </subcellularLocation>
</comment>
<keyword evidence="5" id="KW-0732">Signal</keyword>
<evidence type="ECO:0000256" key="2">
    <source>
        <dbReference type="ARBA" id="ARBA00022448"/>
    </source>
</evidence>
<accession>A0ABT9ZX01</accession>
<dbReference type="PROSITE" id="PS51257">
    <property type="entry name" value="PROKAR_LIPOPROTEIN"/>
    <property type="match status" value="1"/>
</dbReference>